<keyword evidence="4" id="KW-0464">Manganese</keyword>
<reference evidence="8 9" key="1">
    <citation type="submission" date="2024-01" db="EMBL/GenBank/DDBJ databases">
        <authorList>
            <consortium name="Genoscope - CEA"/>
            <person name="William W."/>
        </authorList>
    </citation>
    <scope>NUCLEOTIDE SEQUENCE [LARGE SCALE GENOMIC DNA]</scope>
    <source>
        <strain evidence="8 9">29B2s-10</strain>
    </source>
</reference>
<dbReference type="Pfam" id="PF01321">
    <property type="entry name" value="Creatinase_N"/>
    <property type="match status" value="1"/>
</dbReference>
<dbReference type="Gene3D" id="3.40.350.10">
    <property type="entry name" value="Creatinase/prolidase N-terminal domain"/>
    <property type="match status" value="2"/>
</dbReference>
<protein>
    <submittedName>
        <fullName evidence="8">Xaa-Pro aminopeptidase Fra1p</fullName>
    </submittedName>
</protein>
<evidence type="ECO:0000259" key="5">
    <source>
        <dbReference type="Pfam" id="PF00557"/>
    </source>
</evidence>
<evidence type="ECO:0000313" key="8">
    <source>
        <dbReference type="EMBL" id="CAK7900483.1"/>
    </source>
</evidence>
<dbReference type="InterPro" id="IPR000587">
    <property type="entry name" value="Creatinase_N"/>
</dbReference>
<dbReference type="EMBL" id="OZ004255">
    <property type="protein sequence ID" value="CAK7900483.1"/>
    <property type="molecule type" value="Genomic_DNA"/>
</dbReference>
<dbReference type="InterPro" id="IPR036005">
    <property type="entry name" value="Creatinase/aminopeptidase-like"/>
</dbReference>
<accession>A0ABP0E983</accession>
<dbReference type="Gene3D" id="3.90.230.10">
    <property type="entry name" value="Creatinase/methionine aminopeptidase superfamily"/>
    <property type="match status" value="1"/>
</dbReference>
<dbReference type="Pfam" id="PF16188">
    <property type="entry name" value="Peptidase_M24_C"/>
    <property type="match status" value="1"/>
</dbReference>
<dbReference type="Proteomes" id="UP001497600">
    <property type="component" value="Chromosome C"/>
</dbReference>
<proteinExistence type="predicted"/>
<evidence type="ECO:0000313" key="9">
    <source>
        <dbReference type="Proteomes" id="UP001497600"/>
    </source>
</evidence>
<dbReference type="Pfam" id="PF16189">
    <property type="entry name" value="Creatinase_N_2"/>
    <property type="match status" value="1"/>
</dbReference>
<feature type="domain" description="Peptidase M24 C-terminal" evidence="7">
    <location>
        <begin position="674"/>
        <end position="738"/>
    </location>
</feature>
<dbReference type="GO" id="GO:0004177">
    <property type="term" value="F:aminopeptidase activity"/>
    <property type="evidence" value="ECO:0007669"/>
    <property type="project" value="UniProtKB-KW"/>
</dbReference>
<evidence type="ECO:0000256" key="2">
    <source>
        <dbReference type="ARBA" id="ARBA00022723"/>
    </source>
</evidence>
<feature type="domain" description="Peptidase M24" evidence="5">
    <location>
        <begin position="463"/>
        <end position="659"/>
    </location>
</feature>
<keyword evidence="3" id="KW-0378">Hydrolase</keyword>
<keyword evidence="9" id="KW-1185">Reference proteome</keyword>
<dbReference type="PANTHER" id="PTHR43763:SF6">
    <property type="entry name" value="XAA-PRO AMINOPEPTIDASE 1"/>
    <property type="match status" value="1"/>
</dbReference>
<dbReference type="InterPro" id="IPR000994">
    <property type="entry name" value="Pept_M24"/>
</dbReference>
<organism evidence="8 9">
    <name type="scientific">[Candida] anglica</name>
    <dbReference type="NCBI Taxonomy" id="148631"/>
    <lineage>
        <taxon>Eukaryota</taxon>
        <taxon>Fungi</taxon>
        <taxon>Dikarya</taxon>
        <taxon>Ascomycota</taxon>
        <taxon>Saccharomycotina</taxon>
        <taxon>Pichiomycetes</taxon>
        <taxon>Debaryomycetaceae</taxon>
        <taxon>Kurtzmaniella</taxon>
    </lineage>
</organism>
<evidence type="ECO:0000259" key="6">
    <source>
        <dbReference type="Pfam" id="PF01321"/>
    </source>
</evidence>
<dbReference type="SUPFAM" id="SSF53092">
    <property type="entry name" value="Creatinase/prolidase N-terminal domain"/>
    <property type="match status" value="1"/>
</dbReference>
<evidence type="ECO:0000256" key="1">
    <source>
        <dbReference type="ARBA" id="ARBA00001936"/>
    </source>
</evidence>
<dbReference type="InterPro" id="IPR050422">
    <property type="entry name" value="X-Pro_aminopeptidase_P"/>
</dbReference>
<feature type="domain" description="Creatinase N-terminal" evidence="6">
    <location>
        <begin position="100"/>
        <end position="226"/>
    </location>
</feature>
<keyword evidence="8" id="KW-0645">Protease</keyword>
<dbReference type="InterPro" id="IPR029149">
    <property type="entry name" value="Creatin/AminoP/Spt16_N"/>
</dbReference>
<name>A0ABP0E983_9ASCO</name>
<dbReference type="SUPFAM" id="SSF55920">
    <property type="entry name" value="Creatinase/aminopeptidase"/>
    <property type="match status" value="1"/>
</dbReference>
<keyword evidence="2" id="KW-0479">Metal-binding</keyword>
<comment type="cofactor">
    <cofactor evidence="1">
        <name>Mn(2+)</name>
        <dbReference type="ChEBI" id="CHEBI:29035"/>
    </cofactor>
</comment>
<gene>
    <name evidence="8" type="primary">FRA1</name>
    <name evidence="8" type="ORF">CAAN4_C07558</name>
</gene>
<sequence>MSYPSEKEALRRSHRASAAAELAWKNETSTISCPSFSTLLSSFRLPGINYLELDSDSEDSEDELKASASPLPDLPYVINPVTLKGSNSSGGLDMTAAEKLSKLRLLMKNHGISVYIVPSEDEHQSEYTALADRRREFISGFTGSAGIAIVTLDDGDSLVGEAALSTDGRYFLQAEKELDSRYWRLLKQGSAGYPTWRQYAIDKALASKFSNVISVDPRLISLATGEFFDRARTLQYQNKYQFIPLLQPNLVDEVWGPNKPSRSLEPVYHFPLKYSGEHTNDKLKRIRKVMGVTKDSNTNSHFVVTALDDVAWLFNLRSDDDIPFSPVFFSYSIVTSNSVVLYIDKVKITNDEVKQYLSTVDGLIVKDYSSFFDDLSLLKASSEDSSPLKVILPSKSTATYALVSQIPQSVAKSDARFESIVSNMKIIKNSTELFNAKIAQYKDSLAFILFSSWLENQLIGKNRKDLTEYEAACKIYDIRSKFPNFKGLSYETISSTAGNAAIIHYAPTKEDNSIIDPTTPYLIDSGAHYLEGTTDITRTYMFGKYATKNKNYSKWYTLVLKGHLAIAMAKFPPGSTSTGTILDAYARQPLWNEGLDFNHGTGHGVGAFGNVHESPLYISTTAGGANTVDLFQPGGILTDEPGYYVDGECGFRIESELEIIKCDDKLGKTRGGENFLGFGYLTKVPFCRNLIDTKYLSQVEIGWINDFHKSVSNEFGDKLLEMGDKKAYRWLVKETAPL</sequence>
<evidence type="ECO:0000256" key="4">
    <source>
        <dbReference type="ARBA" id="ARBA00023211"/>
    </source>
</evidence>
<evidence type="ECO:0000256" key="3">
    <source>
        <dbReference type="ARBA" id="ARBA00022801"/>
    </source>
</evidence>
<dbReference type="Pfam" id="PF00557">
    <property type="entry name" value="Peptidase_M24"/>
    <property type="match status" value="1"/>
</dbReference>
<keyword evidence="8" id="KW-0031">Aminopeptidase</keyword>
<dbReference type="PANTHER" id="PTHR43763">
    <property type="entry name" value="XAA-PRO AMINOPEPTIDASE 1"/>
    <property type="match status" value="1"/>
</dbReference>
<dbReference type="InterPro" id="IPR032416">
    <property type="entry name" value="Peptidase_M24_C"/>
</dbReference>
<evidence type="ECO:0000259" key="7">
    <source>
        <dbReference type="Pfam" id="PF16188"/>
    </source>
</evidence>